<organism evidence="1 2">
    <name type="scientific">Aspergillus aculeatinus CBS 121060</name>
    <dbReference type="NCBI Taxonomy" id="1448322"/>
    <lineage>
        <taxon>Eukaryota</taxon>
        <taxon>Fungi</taxon>
        <taxon>Dikarya</taxon>
        <taxon>Ascomycota</taxon>
        <taxon>Pezizomycotina</taxon>
        <taxon>Eurotiomycetes</taxon>
        <taxon>Eurotiomycetidae</taxon>
        <taxon>Eurotiales</taxon>
        <taxon>Aspergillaceae</taxon>
        <taxon>Aspergillus</taxon>
        <taxon>Aspergillus subgen. Circumdati</taxon>
    </lineage>
</organism>
<reference evidence="1" key="1">
    <citation type="submission" date="2018-02" db="EMBL/GenBank/DDBJ databases">
        <title>The genomes of Aspergillus section Nigri reveals drivers in fungal speciation.</title>
        <authorList>
            <consortium name="DOE Joint Genome Institute"/>
            <person name="Vesth T.C."/>
            <person name="Nybo J."/>
            <person name="Theobald S."/>
            <person name="Brandl J."/>
            <person name="Frisvad J.C."/>
            <person name="Nielsen K.F."/>
            <person name="Lyhne E.K."/>
            <person name="Kogle M.E."/>
            <person name="Kuo A."/>
            <person name="Riley R."/>
            <person name="Clum A."/>
            <person name="Nolan M."/>
            <person name="Lipzen A."/>
            <person name="Salamov A."/>
            <person name="Henrissat B."/>
            <person name="Wiebenga A."/>
            <person name="De vries R.P."/>
            <person name="Grigoriev I.V."/>
            <person name="Mortensen U.H."/>
            <person name="Andersen M.R."/>
            <person name="Baker S.E."/>
        </authorList>
    </citation>
    <scope>NUCLEOTIDE SEQUENCE</scope>
    <source>
        <strain evidence="1">CBS 121060</strain>
    </source>
</reference>
<proteinExistence type="predicted"/>
<evidence type="ECO:0000313" key="1">
    <source>
        <dbReference type="EMBL" id="RAH70797.1"/>
    </source>
</evidence>
<keyword evidence="2" id="KW-1185">Reference proteome</keyword>
<accession>A0ACD1HB63</accession>
<protein>
    <submittedName>
        <fullName evidence="1">Uncharacterized protein</fullName>
    </submittedName>
</protein>
<sequence length="136" mass="14826">MARLEAARGRQPRLVIAICFCRPLTLSDNQVDPSAQDYQRAAPSIGPPTPNDPHPCNACLNSAFLCVTECNPRRGPYLQTYDNGDKRLDHLPSMDVHTLIADGIVPWCHKRGGGLSNAVNNATEPASARVDMYAAR</sequence>
<dbReference type="EMBL" id="KZ824952">
    <property type="protein sequence ID" value="RAH70797.1"/>
    <property type="molecule type" value="Genomic_DNA"/>
</dbReference>
<name>A0ACD1HB63_9EURO</name>
<evidence type="ECO:0000313" key="2">
    <source>
        <dbReference type="Proteomes" id="UP000249661"/>
    </source>
</evidence>
<dbReference type="Proteomes" id="UP000249661">
    <property type="component" value="Unassembled WGS sequence"/>
</dbReference>
<gene>
    <name evidence="1" type="ORF">BO66DRAFT_72194</name>
</gene>